<feature type="transmembrane region" description="Helical" evidence="11">
    <location>
        <begin position="208"/>
        <end position="228"/>
    </location>
</feature>
<organism evidence="13 14">
    <name type="scientific">Anaeramoeba flamelloides</name>
    <dbReference type="NCBI Taxonomy" id="1746091"/>
    <lineage>
        <taxon>Eukaryota</taxon>
        <taxon>Metamonada</taxon>
        <taxon>Anaeramoebidae</taxon>
        <taxon>Anaeramoeba</taxon>
    </lineage>
</organism>
<feature type="transmembrane region" description="Helical" evidence="11">
    <location>
        <begin position="337"/>
        <end position="365"/>
    </location>
</feature>
<evidence type="ECO:0000256" key="7">
    <source>
        <dbReference type="ARBA" id="ARBA00023136"/>
    </source>
</evidence>
<feature type="region of interest" description="Disordered" evidence="10">
    <location>
        <begin position="619"/>
        <end position="642"/>
    </location>
</feature>
<dbReference type="PANTHER" id="PTHR10110">
    <property type="entry name" value="SODIUM/HYDROGEN EXCHANGER"/>
    <property type="match status" value="1"/>
</dbReference>
<feature type="transmembrane region" description="Helical" evidence="11">
    <location>
        <begin position="451"/>
        <end position="476"/>
    </location>
</feature>
<dbReference type="Pfam" id="PF00999">
    <property type="entry name" value="Na_H_Exchanger"/>
    <property type="match status" value="1"/>
</dbReference>
<name>A0AAV7ZVQ7_9EUKA</name>
<feature type="transmembrane region" description="Helical" evidence="11">
    <location>
        <begin position="304"/>
        <end position="325"/>
    </location>
</feature>
<dbReference type="InterPro" id="IPR004709">
    <property type="entry name" value="NaH_exchanger"/>
</dbReference>
<dbReference type="GO" id="GO:0098719">
    <property type="term" value="P:sodium ion import across plasma membrane"/>
    <property type="evidence" value="ECO:0007669"/>
    <property type="project" value="TreeGrafter"/>
</dbReference>
<feature type="compositionally biased region" description="Polar residues" evidence="10">
    <location>
        <begin position="798"/>
        <end position="807"/>
    </location>
</feature>
<accession>A0AAV7ZVQ7</accession>
<dbReference type="GO" id="GO:0015385">
    <property type="term" value="F:sodium:proton antiporter activity"/>
    <property type="evidence" value="ECO:0007669"/>
    <property type="project" value="InterPro"/>
</dbReference>
<feature type="compositionally biased region" description="Polar residues" evidence="10">
    <location>
        <begin position="815"/>
        <end position="827"/>
    </location>
</feature>
<feature type="transmembrane region" description="Helical" evidence="11">
    <location>
        <begin position="50"/>
        <end position="67"/>
    </location>
</feature>
<feature type="transmembrane region" description="Helical" evidence="11">
    <location>
        <begin position="110"/>
        <end position="133"/>
    </location>
</feature>
<feature type="transmembrane region" description="Helical" evidence="11">
    <location>
        <begin position="407"/>
        <end position="430"/>
    </location>
</feature>
<feature type="compositionally biased region" description="Basic residues" evidence="10">
    <location>
        <begin position="843"/>
        <end position="871"/>
    </location>
</feature>
<feature type="transmembrane region" description="Helical" evidence="11">
    <location>
        <begin position="266"/>
        <end position="284"/>
    </location>
</feature>
<evidence type="ECO:0000256" key="9">
    <source>
        <dbReference type="RuleBase" id="RU003722"/>
    </source>
</evidence>
<evidence type="ECO:0000256" key="10">
    <source>
        <dbReference type="SAM" id="MobiDB-lite"/>
    </source>
</evidence>
<evidence type="ECO:0000313" key="13">
    <source>
        <dbReference type="EMBL" id="KAJ3445400.1"/>
    </source>
</evidence>
<feature type="transmembrane region" description="Helical" evidence="11">
    <location>
        <begin position="79"/>
        <end position="98"/>
    </location>
</feature>
<evidence type="ECO:0000256" key="3">
    <source>
        <dbReference type="ARBA" id="ARBA00022692"/>
    </source>
</evidence>
<proteinExistence type="inferred from homology"/>
<dbReference type="AlphaFoldDB" id="A0AAV7ZVQ7"/>
<feature type="transmembrane region" description="Helical" evidence="11">
    <location>
        <begin position="377"/>
        <end position="395"/>
    </location>
</feature>
<keyword evidence="4 11" id="KW-1133">Transmembrane helix</keyword>
<dbReference type="InterPro" id="IPR018422">
    <property type="entry name" value="Cation/H_exchanger_CPA1"/>
</dbReference>
<comment type="caution">
    <text evidence="13">The sequence shown here is derived from an EMBL/GenBank/DDBJ whole genome shotgun (WGS) entry which is preliminary data.</text>
</comment>
<keyword evidence="2 9" id="KW-0813">Transport</keyword>
<evidence type="ECO:0000313" key="14">
    <source>
        <dbReference type="Proteomes" id="UP001146793"/>
    </source>
</evidence>
<comment type="subcellular location">
    <subcellularLocation>
        <location evidence="1">Membrane</location>
        <topology evidence="1">Multi-pass membrane protein</topology>
    </subcellularLocation>
</comment>
<evidence type="ECO:0000256" key="11">
    <source>
        <dbReference type="SAM" id="Phobius"/>
    </source>
</evidence>
<keyword evidence="8 9" id="KW-0739">Sodium transport</keyword>
<evidence type="ECO:0000256" key="8">
    <source>
        <dbReference type="ARBA" id="ARBA00023201"/>
    </source>
</evidence>
<evidence type="ECO:0000256" key="4">
    <source>
        <dbReference type="ARBA" id="ARBA00022989"/>
    </source>
</evidence>
<dbReference type="GO" id="GO:0051453">
    <property type="term" value="P:regulation of intracellular pH"/>
    <property type="evidence" value="ECO:0007669"/>
    <property type="project" value="TreeGrafter"/>
</dbReference>
<dbReference type="InterPro" id="IPR006153">
    <property type="entry name" value="Cation/H_exchanger_TM"/>
</dbReference>
<protein>
    <recommendedName>
        <fullName evidence="9">Sodium/hydrogen exchanger</fullName>
    </recommendedName>
</protein>
<reference evidence="13" key="1">
    <citation type="submission" date="2022-08" db="EMBL/GenBank/DDBJ databases">
        <title>Novel sulphate-reducing endosymbionts in the free-living metamonad Anaeramoeba.</title>
        <authorList>
            <person name="Jerlstrom-Hultqvist J."/>
            <person name="Cepicka I."/>
            <person name="Gallot-Lavallee L."/>
            <person name="Salas-Leiva D."/>
            <person name="Curtis B.A."/>
            <person name="Zahonova K."/>
            <person name="Pipaliya S."/>
            <person name="Dacks J."/>
            <person name="Roger A.J."/>
        </authorList>
    </citation>
    <scope>NUCLEOTIDE SEQUENCE</scope>
    <source>
        <strain evidence="13">Busselton2</strain>
    </source>
</reference>
<dbReference type="GO" id="GO:0005886">
    <property type="term" value="C:plasma membrane"/>
    <property type="evidence" value="ECO:0007669"/>
    <property type="project" value="TreeGrafter"/>
</dbReference>
<keyword evidence="3 9" id="KW-0812">Transmembrane</keyword>
<dbReference type="Gene3D" id="6.10.140.1330">
    <property type="match status" value="1"/>
</dbReference>
<keyword evidence="6 9" id="KW-0406">Ion transport</keyword>
<evidence type="ECO:0000259" key="12">
    <source>
        <dbReference type="Pfam" id="PF00999"/>
    </source>
</evidence>
<feature type="region of interest" description="Disordered" evidence="10">
    <location>
        <begin position="968"/>
        <end position="995"/>
    </location>
</feature>
<feature type="transmembrane region" description="Helical" evidence="11">
    <location>
        <begin position="145"/>
        <end position="164"/>
    </location>
</feature>
<feature type="transmembrane region" description="Helical" evidence="11">
    <location>
        <begin position="20"/>
        <end position="38"/>
    </location>
</feature>
<gene>
    <name evidence="13" type="ORF">M0812_11273</name>
</gene>
<dbReference type="Proteomes" id="UP001146793">
    <property type="component" value="Unassembled WGS sequence"/>
</dbReference>
<feature type="region of interest" description="Disordered" evidence="10">
    <location>
        <begin position="776"/>
        <end position="871"/>
    </location>
</feature>
<dbReference type="GO" id="GO:0015386">
    <property type="term" value="F:potassium:proton antiporter activity"/>
    <property type="evidence" value="ECO:0007669"/>
    <property type="project" value="TreeGrafter"/>
</dbReference>
<dbReference type="PANTHER" id="PTHR10110:SF126">
    <property type="entry name" value="NA(+)_H(+) EXCHANGER PROTEIN 7"/>
    <property type="match status" value="1"/>
</dbReference>
<evidence type="ECO:0000256" key="1">
    <source>
        <dbReference type="ARBA" id="ARBA00004141"/>
    </source>
</evidence>
<dbReference type="NCBIfam" id="TIGR00840">
    <property type="entry name" value="b_cpa1"/>
    <property type="match status" value="1"/>
</dbReference>
<evidence type="ECO:0000256" key="2">
    <source>
        <dbReference type="ARBA" id="ARBA00022448"/>
    </source>
</evidence>
<keyword evidence="7 11" id="KW-0472">Membrane</keyword>
<evidence type="ECO:0000256" key="6">
    <source>
        <dbReference type="ARBA" id="ARBA00023065"/>
    </source>
</evidence>
<keyword evidence="5" id="KW-0915">Sodium</keyword>
<keyword evidence="9" id="KW-0050">Antiport</keyword>
<sequence>MSGGSEFEVLFIHFTITTEYVLIIFGGTLCLILMRMMISRYKINFLPESALIILFGIVCGLIAWLSSKVDRHTLMSFDYDIFFLIFIPPIILEAGYFLQKHFFFQNLRLIILYAVFGTILNSFFTGISLYLFRSFFPIEISLVEFLTFGSLISAVDPVAVLAIFEEAHVNETLHIIVSGESILNDSVSIVLFQLFVNLTKVSHITTSIPFLALVRFFLVSFGGVLFGVSMGLLGSWVTKFTNVLQLFEPVVLMCVGFLSYQLAEVLSLSGIVSILFCGITLSRYADTNMGRRSSLTFKRDLKSFASMSEAIIFLYLGFEMTFQFTSKDSTNEQAHDFSLLFTCLTLFFILFYRFVIIFILTLFANRSRITKVKLKEQLILSYSGLRGAIAFALAFSLPDSITAKNCFISTTLIVVLFTVFIQGGTIKPIMKRLHLKFAKKENNDPKCSNKILPIVFLHLQNAMFSIIGGTSGAYSWSHKFQDLDHFLQQFFVRGLFKEEKDFLTVLNQLKEAEVKEELDEREKRRLLVDQAKFSQLVSNPNVRLERVMQEKNRRLTEHVAFNPSQRQNRLRRKHQLNINTSDLSSQTDLSSQSELFDLSQSNSLNIVNRKNDIILRRRKMKKRRKKRKRKSKRKKSLYKNRLTAKKSDPLFSSFGSQTDLELRSKFSKKDLSKVVCKLQTEHNLSNLNRLVPYSRVNEPSHQYDLDVNTLPVLVRRGHILKQNLTTNVLGNVRRNKHLTRRENHNKIHRNGYKAINYNYLLSNNVSKHMMPSNEFISRKKSNSNSSSFEDSSSEKSLTENYYSPNLNQKKREKLNTLTPSRINNSTKLIEKKNQINVNQNSSHRSKSQKRHHKHHHRKHHHKHRHRPHTSHRFNPSIEIKRFKKVENNKKNERKNELHLKNENYNINKEEEKPFINSNESENSLDKGIIVDEIPKFEKKKKGKRFKKKISQGFEIEIESDNQELPKFNNTKKISQKNKTLPNQKILVSSGSTSEN</sequence>
<dbReference type="PRINTS" id="PR01084">
    <property type="entry name" value="NAHEXCHNGR"/>
</dbReference>
<evidence type="ECO:0000256" key="5">
    <source>
        <dbReference type="ARBA" id="ARBA00023053"/>
    </source>
</evidence>
<dbReference type="EMBL" id="JANTQA010000023">
    <property type="protein sequence ID" value="KAJ3445400.1"/>
    <property type="molecule type" value="Genomic_DNA"/>
</dbReference>
<comment type="similarity">
    <text evidence="9">Belongs to the monovalent cation:proton antiporter 1 (CPA1) transporter (TC 2.A.36) family.</text>
</comment>
<feature type="domain" description="Cation/H+ exchanger transmembrane" evidence="12">
    <location>
        <begin position="32"/>
        <end position="431"/>
    </location>
</feature>